<proteinExistence type="predicted"/>
<dbReference type="EMBL" id="JAWDGP010002644">
    <property type="protein sequence ID" value="KAK3781241.1"/>
    <property type="molecule type" value="Genomic_DNA"/>
</dbReference>
<protein>
    <submittedName>
        <fullName evidence="1">Uncharacterized protein</fullName>
    </submittedName>
</protein>
<dbReference type="PANTHER" id="PTHR10773">
    <property type="entry name" value="DNA-DIRECTED RNA POLYMERASES I, II, AND III SUBUNIT RPABC2"/>
    <property type="match status" value="1"/>
</dbReference>
<accession>A0AAE1A6A8</accession>
<evidence type="ECO:0000313" key="1">
    <source>
        <dbReference type="EMBL" id="KAK3781241.1"/>
    </source>
</evidence>
<evidence type="ECO:0000313" key="2">
    <source>
        <dbReference type="Proteomes" id="UP001283361"/>
    </source>
</evidence>
<organism evidence="1 2">
    <name type="scientific">Elysia crispata</name>
    <name type="common">lettuce slug</name>
    <dbReference type="NCBI Taxonomy" id="231223"/>
    <lineage>
        <taxon>Eukaryota</taxon>
        <taxon>Metazoa</taxon>
        <taxon>Spiralia</taxon>
        <taxon>Lophotrochozoa</taxon>
        <taxon>Mollusca</taxon>
        <taxon>Gastropoda</taxon>
        <taxon>Heterobranchia</taxon>
        <taxon>Euthyneura</taxon>
        <taxon>Panpulmonata</taxon>
        <taxon>Sacoglossa</taxon>
        <taxon>Placobranchoidea</taxon>
        <taxon>Plakobranchidae</taxon>
        <taxon>Elysia</taxon>
    </lineage>
</organism>
<keyword evidence="2" id="KW-1185">Reference proteome</keyword>
<dbReference type="PANTHER" id="PTHR10773:SF19">
    <property type="match status" value="1"/>
</dbReference>
<name>A0AAE1A6A8_9GAST</name>
<sequence>MSWEEKRVFVRTAIDVKDVKERKSVSDVQKRSNTLMFSLKGTEGRKKVCKEMILNTTGLKKWWVLNAVTAETQRPEKTQKGAQPSDGLAFVKEFLDRLPKMLSHNCRKDSNKMCLEPLFQSFADIYREYLKVCDSEGKPKMSRTVFVAGVKVGNISLFMPRKDQCDLCCEYSQCNVAEDVYHQHRERKESAQREKSRDKEMYPFPSRTILLCVDVQRVLLAPAL</sequence>
<dbReference type="Proteomes" id="UP001283361">
    <property type="component" value="Unassembled WGS sequence"/>
</dbReference>
<dbReference type="AlphaFoldDB" id="A0AAE1A6A8"/>
<reference evidence="1" key="1">
    <citation type="journal article" date="2023" name="G3 (Bethesda)">
        <title>A reference genome for the long-term kleptoplast-retaining sea slug Elysia crispata morphotype clarki.</title>
        <authorList>
            <person name="Eastman K.E."/>
            <person name="Pendleton A.L."/>
            <person name="Shaikh M.A."/>
            <person name="Suttiyut T."/>
            <person name="Ogas R."/>
            <person name="Tomko P."/>
            <person name="Gavelis G."/>
            <person name="Widhalm J.R."/>
            <person name="Wisecaver J.H."/>
        </authorList>
    </citation>
    <scope>NUCLEOTIDE SEQUENCE</scope>
    <source>
        <strain evidence="1">ECLA1</strain>
    </source>
</reference>
<comment type="caution">
    <text evidence="1">The sequence shown here is derived from an EMBL/GenBank/DDBJ whole genome shotgun (WGS) entry which is preliminary data.</text>
</comment>
<gene>
    <name evidence="1" type="ORF">RRG08_063656</name>
</gene>